<reference evidence="2 3" key="1">
    <citation type="submission" date="2024-02" db="EMBL/GenBank/DDBJ databases">
        <title>Whole genome sequencing of Parabacteroides sp. AD58.</title>
        <authorList>
            <person name="Chaplin A.V."/>
            <person name="Pikina A.P."/>
            <person name="Sokolova S.R."/>
            <person name="Korostin D.O."/>
            <person name="Efimov B.A."/>
        </authorList>
    </citation>
    <scope>NUCLEOTIDE SEQUENCE [LARGE SCALE GENOMIC DNA]</scope>
    <source>
        <strain evidence="2 3">AD58</strain>
    </source>
</reference>
<keyword evidence="1" id="KW-0472">Membrane</keyword>
<evidence type="ECO:0000313" key="2">
    <source>
        <dbReference type="EMBL" id="WWV66236.1"/>
    </source>
</evidence>
<proteinExistence type="predicted"/>
<evidence type="ECO:0000256" key="1">
    <source>
        <dbReference type="SAM" id="Phobius"/>
    </source>
</evidence>
<feature type="transmembrane region" description="Helical" evidence="1">
    <location>
        <begin position="99"/>
        <end position="116"/>
    </location>
</feature>
<keyword evidence="1" id="KW-0812">Transmembrane</keyword>
<feature type="transmembrane region" description="Helical" evidence="1">
    <location>
        <begin position="153"/>
        <end position="174"/>
    </location>
</feature>
<dbReference type="Proteomes" id="UP001320603">
    <property type="component" value="Chromosome"/>
</dbReference>
<organism evidence="2 3">
    <name type="scientific">Parabacteroides absconsus</name>
    <dbReference type="NCBI Taxonomy" id="2951805"/>
    <lineage>
        <taxon>Bacteria</taxon>
        <taxon>Pseudomonadati</taxon>
        <taxon>Bacteroidota</taxon>
        <taxon>Bacteroidia</taxon>
        <taxon>Bacteroidales</taxon>
        <taxon>Tannerellaceae</taxon>
        <taxon>Parabacteroides</taxon>
    </lineage>
</organism>
<feature type="transmembrane region" description="Helical" evidence="1">
    <location>
        <begin position="186"/>
        <end position="209"/>
    </location>
</feature>
<dbReference type="EMBL" id="CP146284">
    <property type="protein sequence ID" value="WWV66236.1"/>
    <property type="molecule type" value="Genomic_DNA"/>
</dbReference>
<feature type="transmembrane region" description="Helical" evidence="1">
    <location>
        <begin position="260"/>
        <end position="283"/>
    </location>
</feature>
<protein>
    <submittedName>
        <fullName evidence="2">DUF6057 family protein</fullName>
    </submittedName>
</protein>
<keyword evidence="1" id="KW-1133">Transmembrane helix</keyword>
<dbReference type="Pfam" id="PF19529">
    <property type="entry name" value="DUF6057"/>
    <property type="match status" value="1"/>
</dbReference>
<sequence length="588" mass="67289">MNRKLLLFWLLTGIALCVFLQVCYPYLFFFNEQSQLFLADSDFFLESLGQPGGLTLWLSAFCVQFFVYPYAGPCIAAAVLTWTAAILGSVVGRMTRSSVWAMAGWLPVLAQVWMLTDFNYTFQGTVSLWMAVGAMWLCMQLRQERIRLLTELVSGLALVWLAGPAALLFALWVLIYEADTLSHRKWLAVCPLLATVAFLGGLWKAGIIPEARFAFLPDAYYHHLLKPGRVILYAWIGVCVLTGIAWLVRKRNWVFPTARSRWIAAVVLCGLAVACFYGGIMHWGNLKMRRYMMLDYYSRTGQWQKIEENCRGKLTNFLYMNLLARALAEKGELAEKMFEYDFKGELALAVNWNRTEDVSVLLSDIYFTAGNIALSQRLAFEGNSCARGNYNPRLLQRLVQTNLIYGEYAVAEKYIRLLEKSWTYRKWAGEQRKFLYNDEAVVNDRVLGSKRQLLLSVADTTQQKVAGEQIEPSMALPVLANPEKAVTAFQYLMGAYLLQKDLASFQYMIDHYSGTPLLPELPVPYQEALIVAHEKNPEGLNKYKLDQEVISRYQDFRKQVLANRNNRGLAGLLYRSFGDTYWYYVIFK</sequence>
<evidence type="ECO:0000313" key="3">
    <source>
        <dbReference type="Proteomes" id="UP001320603"/>
    </source>
</evidence>
<feature type="transmembrane region" description="Helical" evidence="1">
    <location>
        <begin position="230"/>
        <end position="248"/>
    </location>
</feature>
<dbReference type="RefSeq" id="WP_251967486.1">
    <property type="nucleotide sequence ID" value="NZ_CP146284.1"/>
</dbReference>
<gene>
    <name evidence="2" type="ORF">NEE14_014840</name>
</gene>
<name>A0ABZ2IQ10_9BACT</name>
<dbReference type="InterPro" id="IPR045692">
    <property type="entry name" value="DUF6057"/>
</dbReference>
<keyword evidence="3" id="KW-1185">Reference proteome</keyword>
<feature type="transmembrane region" description="Helical" evidence="1">
    <location>
        <begin position="54"/>
        <end position="87"/>
    </location>
</feature>
<accession>A0ABZ2IQ10</accession>